<name>A0A061RS68_9CHLO</name>
<gene>
    <name evidence="1" type="ORF">TSPGSL018_28612</name>
</gene>
<feature type="non-terminal residue" evidence="1">
    <location>
        <position position="1"/>
    </location>
</feature>
<dbReference type="AlphaFoldDB" id="A0A061RS68"/>
<evidence type="ECO:0000313" key="1">
    <source>
        <dbReference type="EMBL" id="JAC73540.1"/>
    </source>
</evidence>
<accession>A0A061RS68</accession>
<sequence>QKILENVFSENVEFENDSYRNRDLQYVALDLWVQAFIKLTCSVKVSQLVSLLWDTLLQTPDDTDLFYFTVKNMLRKASISRNLMMALECLSDMEITV</sequence>
<dbReference type="EMBL" id="GBEZ01012333">
    <property type="protein sequence ID" value="JAC73540.1"/>
    <property type="molecule type" value="Transcribed_RNA"/>
</dbReference>
<proteinExistence type="predicted"/>
<feature type="non-terminal residue" evidence="1">
    <location>
        <position position="97"/>
    </location>
</feature>
<organism evidence="1">
    <name type="scientific">Tetraselmis sp. GSL018</name>
    <dbReference type="NCBI Taxonomy" id="582737"/>
    <lineage>
        <taxon>Eukaryota</taxon>
        <taxon>Viridiplantae</taxon>
        <taxon>Chlorophyta</taxon>
        <taxon>core chlorophytes</taxon>
        <taxon>Chlorodendrophyceae</taxon>
        <taxon>Chlorodendrales</taxon>
        <taxon>Chlorodendraceae</taxon>
        <taxon>Tetraselmis</taxon>
    </lineage>
</organism>
<reference evidence="1" key="1">
    <citation type="submission" date="2014-05" db="EMBL/GenBank/DDBJ databases">
        <title>The transcriptome of the halophilic microalga Tetraselmis sp. GSL018 isolated from the Great Salt Lake, Utah.</title>
        <authorList>
            <person name="Jinkerson R.E."/>
            <person name="D'Adamo S."/>
            <person name="Posewitz M.C."/>
        </authorList>
    </citation>
    <scope>NUCLEOTIDE SEQUENCE</scope>
    <source>
        <strain evidence="1">GSL018</strain>
    </source>
</reference>
<protein>
    <submittedName>
        <fullName evidence="1">Uncharacterized protein</fullName>
    </submittedName>
</protein>